<gene>
    <name evidence="1" type="ORF">LOKVESSMR4R_02042</name>
</gene>
<sequence>MLGACLLALLPAPEAKAQDKMTGDAFDAHVTGRTITFRTETIARYGIEAYLTGRRVMWSAFDGSCMFGIWYESEGDICFLYEDDPEPKCWATYLQDGKIRAEFSNIPDGTVIYETDADEPLICNDLSS</sequence>
<name>A0A1Y0EDJ8_9RHOB</name>
<dbReference type="AlphaFoldDB" id="A0A1Y0EDJ8"/>
<protein>
    <submittedName>
        <fullName evidence="1">Uncharacterized protein</fullName>
    </submittedName>
</protein>
<organism evidence="1 2">
    <name type="scientific">Yoonia vestfoldensis</name>
    <dbReference type="NCBI Taxonomy" id="245188"/>
    <lineage>
        <taxon>Bacteria</taxon>
        <taxon>Pseudomonadati</taxon>
        <taxon>Pseudomonadota</taxon>
        <taxon>Alphaproteobacteria</taxon>
        <taxon>Rhodobacterales</taxon>
        <taxon>Paracoccaceae</taxon>
        <taxon>Yoonia</taxon>
    </lineage>
</organism>
<keyword evidence="2" id="KW-1185">Reference proteome</keyword>
<dbReference type="EMBL" id="CP021431">
    <property type="protein sequence ID" value="ARU01352.1"/>
    <property type="molecule type" value="Genomic_DNA"/>
</dbReference>
<dbReference type="Proteomes" id="UP000195273">
    <property type="component" value="Chromosome"/>
</dbReference>
<evidence type="ECO:0000313" key="1">
    <source>
        <dbReference type="EMBL" id="ARU01352.1"/>
    </source>
</evidence>
<proteinExistence type="predicted"/>
<dbReference type="KEGG" id="lvs:LOKVESSMR4R_02042"/>
<accession>A0A1Y0EDJ8</accession>
<evidence type="ECO:0000313" key="2">
    <source>
        <dbReference type="Proteomes" id="UP000195273"/>
    </source>
</evidence>
<reference evidence="1 2" key="1">
    <citation type="submission" date="2017-05" db="EMBL/GenBank/DDBJ databases">
        <title>Genome Sequence of Loktanella vestfoldensis Strain SMR4r Isolated from a Culture of the Diatom Skeletonema marinoi.</title>
        <authorList>
            <person name="Topel M."/>
            <person name="Pinder M.I.M."/>
            <person name="Johansson O.N."/>
            <person name="Kourtchenko O."/>
            <person name="Godhe A."/>
            <person name="Clarke A.K."/>
        </authorList>
    </citation>
    <scope>NUCLEOTIDE SEQUENCE [LARGE SCALE GENOMIC DNA]</scope>
    <source>
        <strain evidence="1 2">SMR4r</strain>
    </source>
</reference>